<protein>
    <submittedName>
        <fullName evidence="1">Uncharacterized protein</fullName>
    </submittedName>
</protein>
<evidence type="ECO:0000313" key="2">
    <source>
        <dbReference type="Proteomes" id="UP000570361"/>
    </source>
</evidence>
<proteinExistence type="predicted"/>
<dbReference type="Proteomes" id="UP000570361">
    <property type="component" value="Unassembled WGS sequence"/>
</dbReference>
<sequence length="36" mass="4146">MFGGDLPVLHSDRKLIFENDGATSRTRIQQECFIIH</sequence>
<name>A0A7W5AZU7_9BACL</name>
<comment type="caution">
    <text evidence="1">The sequence shown here is derived from an EMBL/GenBank/DDBJ whole genome shotgun (WGS) entry which is preliminary data.</text>
</comment>
<reference evidence="1 2" key="1">
    <citation type="submission" date="2020-08" db="EMBL/GenBank/DDBJ databases">
        <title>Genomic Encyclopedia of Type Strains, Phase III (KMG-III): the genomes of soil and plant-associated and newly described type strains.</title>
        <authorList>
            <person name="Whitman W."/>
        </authorList>
    </citation>
    <scope>NUCLEOTIDE SEQUENCE [LARGE SCALE GENOMIC DNA]</scope>
    <source>
        <strain evidence="1 2">CECT 5862</strain>
    </source>
</reference>
<organism evidence="1 2">
    <name type="scientific">Paenibacillus phyllosphaerae</name>
    <dbReference type="NCBI Taxonomy" id="274593"/>
    <lineage>
        <taxon>Bacteria</taxon>
        <taxon>Bacillati</taxon>
        <taxon>Bacillota</taxon>
        <taxon>Bacilli</taxon>
        <taxon>Bacillales</taxon>
        <taxon>Paenibacillaceae</taxon>
        <taxon>Paenibacillus</taxon>
    </lineage>
</organism>
<dbReference type="AlphaFoldDB" id="A0A7W5AZU7"/>
<evidence type="ECO:0000313" key="1">
    <source>
        <dbReference type="EMBL" id="MBB3111773.1"/>
    </source>
</evidence>
<dbReference type="EMBL" id="JACHXK010000009">
    <property type="protein sequence ID" value="MBB3111773.1"/>
    <property type="molecule type" value="Genomic_DNA"/>
</dbReference>
<gene>
    <name evidence="1" type="ORF">FHS18_003841</name>
</gene>
<accession>A0A7W5AZU7</accession>
<keyword evidence="2" id="KW-1185">Reference proteome</keyword>